<proteinExistence type="predicted"/>
<evidence type="ECO:0000256" key="1">
    <source>
        <dbReference type="SAM" id="SignalP"/>
    </source>
</evidence>
<dbReference type="AlphaFoldDB" id="A0A5R8WX33"/>
<dbReference type="Proteomes" id="UP000305517">
    <property type="component" value="Unassembled WGS sequence"/>
</dbReference>
<keyword evidence="1" id="KW-0732">Signal</keyword>
<keyword evidence="3" id="KW-1185">Reference proteome</keyword>
<feature type="chain" id="PRO_5024327877" evidence="1">
    <location>
        <begin position="22"/>
        <end position="136"/>
    </location>
</feature>
<feature type="signal peptide" evidence="1">
    <location>
        <begin position="1"/>
        <end position="21"/>
    </location>
</feature>
<dbReference type="OrthoDB" id="1242346at2"/>
<sequence>MSRLLVVCSLLLLGHTTTSWAQSAPTALATANGGPVAAAPAASPASIEAYVRQASRGGEMDFEKLLASKKQTMFLHDGNMYNRHQYALVLWGMRAKTLGVETAERACAVYAQASNRPLSAADRQLLVSGFDSGTRE</sequence>
<name>A0A5R8WX33_9BACT</name>
<organism evidence="2 3">
    <name type="scientific">Hymenobacter jeollabukensis</name>
    <dbReference type="NCBI Taxonomy" id="2025313"/>
    <lineage>
        <taxon>Bacteria</taxon>
        <taxon>Pseudomonadati</taxon>
        <taxon>Bacteroidota</taxon>
        <taxon>Cytophagia</taxon>
        <taxon>Cytophagales</taxon>
        <taxon>Hymenobacteraceae</taxon>
        <taxon>Hymenobacter</taxon>
    </lineage>
</organism>
<dbReference type="EMBL" id="VAJM01000001">
    <property type="protein sequence ID" value="TLM96744.1"/>
    <property type="molecule type" value="Genomic_DNA"/>
</dbReference>
<gene>
    <name evidence="2" type="ORF">FDY95_01745</name>
</gene>
<accession>A0A5R8WX33</accession>
<protein>
    <submittedName>
        <fullName evidence="2">Uncharacterized protein</fullName>
    </submittedName>
</protein>
<comment type="caution">
    <text evidence="2">The sequence shown here is derived from an EMBL/GenBank/DDBJ whole genome shotgun (WGS) entry which is preliminary data.</text>
</comment>
<evidence type="ECO:0000313" key="2">
    <source>
        <dbReference type="EMBL" id="TLM96744.1"/>
    </source>
</evidence>
<reference evidence="2 3" key="1">
    <citation type="submission" date="2019-05" db="EMBL/GenBank/DDBJ databases">
        <title>Hymenobacter edaphi sp. nov., isolated from abandoned arsenic-contaminated farmland soil.</title>
        <authorList>
            <person name="Nie L."/>
        </authorList>
    </citation>
    <scope>NUCLEOTIDE SEQUENCE [LARGE SCALE GENOMIC DNA]</scope>
    <source>
        <strain evidence="2 3">1-3-3-8</strain>
    </source>
</reference>
<evidence type="ECO:0000313" key="3">
    <source>
        <dbReference type="Proteomes" id="UP000305517"/>
    </source>
</evidence>
<dbReference type="RefSeq" id="WP_138074998.1">
    <property type="nucleotide sequence ID" value="NZ_VAJM01000001.1"/>
</dbReference>